<name>A0A426VFG5_9BURK</name>
<feature type="transmembrane region" description="Helical" evidence="7">
    <location>
        <begin position="178"/>
        <end position="197"/>
    </location>
</feature>
<dbReference type="AlphaFoldDB" id="A0A426VFG5"/>
<organism evidence="9 10">
    <name type="scientific">Aquabacterium soli</name>
    <dbReference type="NCBI Taxonomy" id="2493092"/>
    <lineage>
        <taxon>Bacteria</taxon>
        <taxon>Pseudomonadati</taxon>
        <taxon>Pseudomonadota</taxon>
        <taxon>Betaproteobacteria</taxon>
        <taxon>Burkholderiales</taxon>
        <taxon>Aquabacterium</taxon>
    </lineage>
</organism>
<comment type="caution">
    <text evidence="9">The sequence shown here is derived from an EMBL/GenBank/DDBJ whole genome shotgun (WGS) entry which is preliminary data.</text>
</comment>
<feature type="transmembrane region" description="Helical" evidence="7">
    <location>
        <begin position="151"/>
        <end position="172"/>
    </location>
</feature>
<dbReference type="PANTHER" id="PTHR23517">
    <property type="entry name" value="RESISTANCE PROTEIN MDTM, PUTATIVE-RELATED-RELATED"/>
    <property type="match status" value="1"/>
</dbReference>
<evidence type="ECO:0000256" key="6">
    <source>
        <dbReference type="ARBA" id="ARBA00023136"/>
    </source>
</evidence>
<keyword evidence="10" id="KW-1185">Reference proteome</keyword>
<feature type="transmembrane region" description="Helical" evidence="7">
    <location>
        <begin position="224"/>
        <end position="245"/>
    </location>
</feature>
<accession>A0A426VFG5</accession>
<feature type="transmembrane region" description="Helical" evidence="7">
    <location>
        <begin position="379"/>
        <end position="397"/>
    </location>
</feature>
<sequence length="404" mass="41933">MSVPLPASTADAWPVQQPGRLTPPQGFWLLGSLVVSFLAASSAPSPLYGLYRETFGFSALTLTLVFSVYAFALLGGLLVLGALSDYRGRRPVLLAALLLELGSLVLFLCADSVAWLLAARLLQGLATGIASAVLGAALLDFQRERGALVNSVAPMFGMAFGALGASALVQFAQVPTRLVFEVALIIVGLQTWAAFYLPETVTRRPGAWRSLRPRLAVPEAARETLWLIAPLNTAQWALGGLYLSLGPTLARSVIGSATPLLGGALIATLVLSGAVGILWLRHHPAHMVRAAAAGALCLGMLLTLGGIHFHVAAAFFLGTVVAGLGFGAGFNASVRSLVPLAQPHERGALMASFLVISYLAFSLPALAAGLAVGHVGIEAASLGYGLALILISGSAAWRMRKSLA</sequence>
<dbReference type="PROSITE" id="PS50850">
    <property type="entry name" value="MFS"/>
    <property type="match status" value="1"/>
</dbReference>
<keyword evidence="6 7" id="KW-0472">Membrane</keyword>
<protein>
    <submittedName>
        <fullName evidence="9">MFS transporter</fullName>
    </submittedName>
</protein>
<dbReference type="Pfam" id="PF07690">
    <property type="entry name" value="MFS_1"/>
    <property type="match status" value="1"/>
</dbReference>
<evidence type="ECO:0000313" key="10">
    <source>
        <dbReference type="Proteomes" id="UP000269265"/>
    </source>
</evidence>
<dbReference type="SUPFAM" id="SSF103473">
    <property type="entry name" value="MFS general substrate transporter"/>
    <property type="match status" value="1"/>
</dbReference>
<feature type="transmembrane region" description="Helical" evidence="7">
    <location>
        <begin position="287"/>
        <end position="307"/>
    </location>
</feature>
<feature type="transmembrane region" description="Helical" evidence="7">
    <location>
        <begin position="26"/>
        <end position="43"/>
    </location>
</feature>
<feature type="domain" description="Major facilitator superfamily (MFS) profile" evidence="8">
    <location>
        <begin position="24"/>
        <end position="404"/>
    </location>
</feature>
<keyword evidence="5 7" id="KW-1133">Transmembrane helix</keyword>
<gene>
    <name evidence="9" type="ORF">EIP75_05455</name>
</gene>
<evidence type="ECO:0000256" key="3">
    <source>
        <dbReference type="ARBA" id="ARBA00022475"/>
    </source>
</evidence>
<dbReference type="GO" id="GO:0005886">
    <property type="term" value="C:plasma membrane"/>
    <property type="evidence" value="ECO:0007669"/>
    <property type="project" value="UniProtKB-SubCell"/>
</dbReference>
<comment type="subcellular location">
    <subcellularLocation>
        <location evidence="1">Cell membrane</location>
        <topology evidence="1">Multi-pass membrane protein</topology>
    </subcellularLocation>
</comment>
<feature type="transmembrane region" description="Helical" evidence="7">
    <location>
        <begin position="92"/>
        <end position="115"/>
    </location>
</feature>
<evidence type="ECO:0000256" key="4">
    <source>
        <dbReference type="ARBA" id="ARBA00022692"/>
    </source>
</evidence>
<dbReference type="Gene3D" id="1.20.1250.20">
    <property type="entry name" value="MFS general substrate transporter like domains"/>
    <property type="match status" value="1"/>
</dbReference>
<keyword evidence="3" id="KW-1003">Cell membrane</keyword>
<feature type="transmembrane region" description="Helical" evidence="7">
    <location>
        <begin position="313"/>
        <end position="332"/>
    </location>
</feature>
<dbReference type="Proteomes" id="UP000269265">
    <property type="component" value="Unassembled WGS sequence"/>
</dbReference>
<evidence type="ECO:0000313" key="9">
    <source>
        <dbReference type="EMBL" id="RRS05637.1"/>
    </source>
</evidence>
<dbReference type="InterPro" id="IPR011701">
    <property type="entry name" value="MFS"/>
</dbReference>
<feature type="transmembrane region" description="Helical" evidence="7">
    <location>
        <begin position="257"/>
        <end position="280"/>
    </location>
</feature>
<evidence type="ECO:0000256" key="5">
    <source>
        <dbReference type="ARBA" id="ARBA00022989"/>
    </source>
</evidence>
<proteinExistence type="predicted"/>
<dbReference type="InterPro" id="IPR020846">
    <property type="entry name" value="MFS_dom"/>
</dbReference>
<feature type="transmembrane region" description="Helical" evidence="7">
    <location>
        <begin position="353"/>
        <end position="373"/>
    </location>
</feature>
<evidence type="ECO:0000256" key="7">
    <source>
        <dbReference type="SAM" id="Phobius"/>
    </source>
</evidence>
<evidence type="ECO:0000256" key="1">
    <source>
        <dbReference type="ARBA" id="ARBA00004651"/>
    </source>
</evidence>
<keyword evidence="4 7" id="KW-0812">Transmembrane</keyword>
<dbReference type="InterPro" id="IPR036259">
    <property type="entry name" value="MFS_trans_sf"/>
</dbReference>
<evidence type="ECO:0000256" key="2">
    <source>
        <dbReference type="ARBA" id="ARBA00022448"/>
    </source>
</evidence>
<feature type="transmembrane region" description="Helical" evidence="7">
    <location>
        <begin position="55"/>
        <end position="80"/>
    </location>
</feature>
<feature type="transmembrane region" description="Helical" evidence="7">
    <location>
        <begin position="121"/>
        <end position="139"/>
    </location>
</feature>
<dbReference type="RefSeq" id="WP_125242205.1">
    <property type="nucleotide sequence ID" value="NZ_RSED01000003.1"/>
</dbReference>
<dbReference type="EMBL" id="RSED01000003">
    <property type="protein sequence ID" value="RRS05637.1"/>
    <property type="molecule type" value="Genomic_DNA"/>
</dbReference>
<reference evidence="9 10" key="1">
    <citation type="submission" date="2018-12" db="EMBL/GenBank/DDBJ databases">
        <title>The whole draft genome of Aquabacterium sp. SJQ9.</title>
        <authorList>
            <person name="Sun L."/>
            <person name="Gao X."/>
            <person name="Chen W."/>
            <person name="Huang K."/>
        </authorList>
    </citation>
    <scope>NUCLEOTIDE SEQUENCE [LARGE SCALE GENOMIC DNA]</scope>
    <source>
        <strain evidence="9 10">SJQ9</strain>
    </source>
</reference>
<dbReference type="GO" id="GO:0022857">
    <property type="term" value="F:transmembrane transporter activity"/>
    <property type="evidence" value="ECO:0007669"/>
    <property type="project" value="InterPro"/>
</dbReference>
<evidence type="ECO:0000259" key="8">
    <source>
        <dbReference type="PROSITE" id="PS50850"/>
    </source>
</evidence>
<dbReference type="OrthoDB" id="9810492at2"/>
<dbReference type="PANTHER" id="PTHR23517:SF13">
    <property type="entry name" value="MAJOR FACILITATOR SUPERFAMILY MFS_1"/>
    <property type="match status" value="1"/>
</dbReference>
<dbReference type="InterPro" id="IPR050171">
    <property type="entry name" value="MFS_Transporters"/>
</dbReference>
<keyword evidence="2" id="KW-0813">Transport</keyword>